<organism evidence="2 3">
    <name type="scientific">Salipiger bermudensis (strain DSM 26914 / JCM 13377 / KCTC 12554 / HTCC2601)</name>
    <name type="common">Pelagibaca bermudensis</name>
    <dbReference type="NCBI Taxonomy" id="314265"/>
    <lineage>
        <taxon>Bacteria</taxon>
        <taxon>Pseudomonadati</taxon>
        <taxon>Pseudomonadota</taxon>
        <taxon>Alphaproteobacteria</taxon>
        <taxon>Rhodobacterales</taxon>
        <taxon>Roseobacteraceae</taxon>
        <taxon>Salipiger</taxon>
    </lineage>
</organism>
<reference evidence="2 3" key="1">
    <citation type="journal article" date="2010" name="J. Bacteriol.">
        <title>Genome sequences of Pelagibaca bermudensis HTCC2601T and Maritimibacter alkaliphilus HTCC2654T, the type strains of two marine Roseobacter genera.</title>
        <authorList>
            <person name="Thrash J.C."/>
            <person name="Cho J.C."/>
            <person name="Ferriera S."/>
            <person name="Johnson J."/>
            <person name="Vergin K.L."/>
            <person name="Giovannoni S.J."/>
        </authorList>
    </citation>
    <scope>NUCLEOTIDE SEQUENCE [LARGE SCALE GENOMIC DNA]</scope>
    <source>
        <strain evidence="3">DSM 26914 / JCM 13377 / KCTC 12554 / HTCC2601</strain>
    </source>
</reference>
<dbReference type="SMART" id="SM00318">
    <property type="entry name" value="SNc"/>
    <property type="match status" value="1"/>
</dbReference>
<name>Q0FNA9_SALBH</name>
<evidence type="ECO:0000259" key="1">
    <source>
        <dbReference type="PROSITE" id="PS50830"/>
    </source>
</evidence>
<dbReference type="Pfam" id="PF00565">
    <property type="entry name" value="SNase"/>
    <property type="match status" value="1"/>
</dbReference>
<dbReference type="HOGENOM" id="CLU_046484_2_0_5"/>
<dbReference type="SUPFAM" id="SSF50199">
    <property type="entry name" value="Staphylococcal nuclease"/>
    <property type="match status" value="1"/>
</dbReference>
<dbReference type="AlphaFoldDB" id="Q0FNA9"/>
<sequence length="205" mass="22513">MAEPSGRVHVVDGDTLDVGGTRVRLHGIDAPEVKQMCGGEGAPMWSCGAWVSQEVRTRYEGRQARCETLDTDRYGRAVARCEIGGRDIGREMVRDGLAFAYRRYSMAYDLDEKRAAVREIGLHSTGVQAPAAFRADARKGREVANSAGAPQGCAIKGNISRKGERIYHVPGQEHYGATRISTGKGERWFCSEAEARAAGWRRAKR</sequence>
<proteinExistence type="predicted"/>
<accession>Q0FNA9</accession>
<dbReference type="STRING" id="314265.R2601_08988"/>
<comment type="caution">
    <text evidence="2">The sequence shown here is derived from an EMBL/GenBank/DDBJ whole genome shotgun (WGS) entry which is preliminary data.</text>
</comment>
<feature type="domain" description="TNase-like" evidence="1">
    <location>
        <begin position="9"/>
        <end position="102"/>
    </location>
</feature>
<dbReference type="InterPro" id="IPR035437">
    <property type="entry name" value="SNase_OB-fold_sf"/>
</dbReference>
<dbReference type="EMBL" id="AATQ01000023">
    <property type="protein sequence ID" value="EAU45671.1"/>
    <property type="molecule type" value="Genomic_DNA"/>
</dbReference>
<keyword evidence="3" id="KW-1185">Reference proteome</keyword>
<dbReference type="Proteomes" id="UP000006230">
    <property type="component" value="Unassembled WGS sequence"/>
</dbReference>
<dbReference type="PROSITE" id="PS50830">
    <property type="entry name" value="TNASE_3"/>
    <property type="match status" value="1"/>
</dbReference>
<dbReference type="eggNOG" id="COG1525">
    <property type="taxonomic scope" value="Bacteria"/>
</dbReference>
<evidence type="ECO:0000313" key="2">
    <source>
        <dbReference type="EMBL" id="EAU45671.1"/>
    </source>
</evidence>
<gene>
    <name evidence="2" type="ORF">R2601_08988</name>
</gene>
<dbReference type="InterPro" id="IPR016071">
    <property type="entry name" value="Staphylococal_nuclease_OB-fold"/>
</dbReference>
<dbReference type="Gene3D" id="2.40.50.90">
    <property type="match status" value="1"/>
</dbReference>
<evidence type="ECO:0000313" key="3">
    <source>
        <dbReference type="Proteomes" id="UP000006230"/>
    </source>
</evidence>
<protein>
    <submittedName>
        <fullName evidence="2">Nuclease (SNase-like) protein</fullName>
    </submittedName>
</protein>